<keyword evidence="3" id="KW-0503">Monooxygenase</keyword>
<feature type="region of interest" description="Disordered" evidence="1">
    <location>
        <begin position="144"/>
        <end position="168"/>
    </location>
</feature>
<dbReference type="RefSeq" id="WP_381209048.1">
    <property type="nucleotide sequence ID" value="NZ_JBHSPC010000027.1"/>
</dbReference>
<feature type="compositionally biased region" description="Pro residues" evidence="1">
    <location>
        <begin position="13"/>
        <end position="29"/>
    </location>
</feature>
<evidence type="ECO:0000259" key="2">
    <source>
        <dbReference type="Pfam" id="PF03992"/>
    </source>
</evidence>
<dbReference type="Proteomes" id="UP001596183">
    <property type="component" value="Unassembled WGS sequence"/>
</dbReference>
<reference evidence="4" key="1">
    <citation type="journal article" date="2019" name="Int. J. Syst. Evol. Microbiol.">
        <title>The Global Catalogue of Microorganisms (GCM) 10K type strain sequencing project: providing services to taxonomists for standard genome sequencing and annotation.</title>
        <authorList>
            <consortium name="The Broad Institute Genomics Platform"/>
            <consortium name="The Broad Institute Genome Sequencing Center for Infectious Disease"/>
            <person name="Wu L."/>
            <person name="Ma J."/>
        </authorList>
    </citation>
    <scope>NUCLEOTIDE SEQUENCE [LARGE SCALE GENOMIC DNA]</scope>
    <source>
        <strain evidence="4">JCM 13852</strain>
    </source>
</reference>
<protein>
    <submittedName>
        <fullName evidence="3">Antibiotic biosynthesis monooxygenase</fullName>
    </submittedName>
</protein>
<feature type="domain" description="ABM" evidence="2">
    <location>
        <begin position="69"/>
        <end position="127"/>
    </location>
</feature>
<feature type="compositionally biased region" description="Acidic residues" evidence="1">
    <location>
        <begin position="1"/>
        <end position="12"/>
    </location>
</feature>
<dbReference type="SUPFAM" id="SSF54909">
    <property type="entry name" value="Dimeric alpha+beta barrel"/>
    <property type="match status" value="1"/>
</dbReference>
<organism evidence="3 4">
    <name type="scientific">Streptomyces incanus</name>
    <dbReference type="NCBI Taxonomy" id="887453"/>
    <lineage>
        <taxon>Bacteria</taxon>
        <taxon>Bacillati</taxon>
        <taxon>Actinomycetota</taxon>
        <taxon>Actinomycetes</taxon>
        <taxon>Kitasatosporales</taxon>
        <taxon>Streptomycetaceae</taxon>
        <taxon>Streptomyces</taxon>
    </lineage>
</organism>
<evidence type="ECO:0000313" key="3">
    <source>
        <dbReference type="EMBL" id="MFC5670558.1"/>
    </source>
</evidence>
<dbReference type="PANTHER" id="PTHR40057:SF1">
    <property type="entry name" value="SLR1162 PROTEIN"/>
    <property type="match status" value="1"/>
</dbReference>
<dbReference type="Pfam" id="PF03992">
    <property type="entry name" value="ABM"/>
    <property type="match status" value="1"/>
</dbReference>
<feature type="compositionally biased region" description="Low complexity" evidence="1">
    <location>
        <begin position="41"/>
        <end position="56"/>
    </location>
</feature>
<dbReference type="InterPro" id="IPR038762">
    <property type="entry name" value="ABM_predict"/>
</dbReference>
<evidence type="ECO:0000256" key="1">
    <source>
        <dbReference type="SAM" id="MobiDB-lite"/>
    </source>
</evidence>
<dbReference type="EMBL" id="JBHSPC010000027">
    <property type="protein sequence ID" value="MFC5670558.1"/>
    <property type="molecule type" value="Genomic_DNA"/>
</dbReference>
<dbReference type="InterPro" id="IPR007138">
    <property type="entry name" value="ABM_dom"/>
</dbReference>
<name>A0ABW0XJ90_9ACTN</name>
<keyword evidence="4" id="KW-1185">Reference proteome</keyword>
<evidence type="ECO:0000313" key="4">
    <source>
        <dbReference type="Proteomes" id="UP001596183"/>
    </source>
</evidence>
<gene>
    <name evidence="3" type="ORF">ACFP2V_10655</name>
</gene>
<keyword evidence="3" id="KW-0560">Oxidoreductase</keyword>
<accession>A0ABW0XJ90</accession>
<dbReference type="GO" id="GO:0004497">
    <property type="term" value="F:monooxygenase activity"/>
    <property type="evidence" value="ECO:0007669"/>
    <property type="project" value="UniProtKB-KW"/>
</dbReference>
<dbReference type="Gene3D" id="3.30.70.100">
    <property type="match status" value="1"/>
</dbReference>
<dbReference type="PANTHER" id="PTHR40057">
    <property type="entry name" value="SLR1162 PROTEIN"/>
    <property type="match status" value="1"/>
</dbReference>
<proteinExistence type="predicted"/>
<sequence>MTDPDPDPDPDPDSGPGPDPDPDSGPGPDPDPDSEPRRARATGTVTVTAGSVNSAARASDATVSLARLVEPGHEHDFETWARDLIDAAASAPGNLGGGPFRPTTPDGRCIVVHRFRDRESAWAWSEPPRRATFLAGCKGHHHAENARRELSRTEGWSTDGGVPAQPPPRRRMAVAVALDAHPISLLTNGSIGSASADVPLAVRAGIRR</sequence>
<dbReference type="InterPro" id="IPR011008">
    <property type="entry name" value="Dimeric_a/b-barrel"/>
</dbReference>
<comment type="caution">
    <text evidence="3">The sequence shown here is derived from an EMBL/GenBank/DDBJ whole genome shotgun (WGS) entry which is preliminary data.</text>
</comment>
<feature type="region of interest" description="Disordered" evidence="1">
    <location>
        <begin position="1"/>
        <end position="60"/>
    </location>
</feature>